<evidence type="ECO:0000256" key="1">
    <source>
        <dbReference type="SAM" id="SignalP"/>
    </source>
</evidence>
<keyword evidence="1" id="KW-0732">Signal</keyword>
<feature type="signal peptide" evidence="1">
    <location>
        <begin position="1"/>
        <end position="33"/>
    </location>
</feature>
<evidence type="ECO:0000313" key="2">
    <source>
        <dbReference type="EMBL" id="TDO50749.1"/>
    </source>
</evidence>
<dbReference type="RefSeq" id="WP_133799930.1">
    <property type="nucleotide sequence ID" value="NZ_SNWQ01000004.1"/>
</dbReference>
<dbReference type="InterPro" id="IPR050557">
    <property type="entry name" value="RTX_toxin/Mannuronan_C5-epim"/>
</dbReference>
<dbReference type="OrthoDB" id="7315305at2"/>
<evidence type="ECO:0000313" key="3">
    <source>
        <dbReference type="Proteomes" id="UP000295388"/>
    </source>
</evidence>
<comment type="caution">
    <text evidence="2">The sequence shown here is derived from an EMBL/GenBank/DDBJ whole genome shotgun (WGS) entry which is preliminary data.</text>
</comment>
<feature type="chain" id="PRO_5021006284" description="Hemolysin type calcium-binding protein" evidence="1">
    <location>
        <begin position="34"/>
        <end position="329"/>
    </location>
</feature>
<organism evidence="2 3">
    <name type="scientific">Kribbella caucasensis</name>
    <dbReference type="NCBI Taxonomy" id="2512215"/>
    <lineage>
        <taxon>Bacteria</taxon>
        <taxon>Bacillati</taxon>
        <taxon>Actinomycetota</taxon>
        <taxon>Actinomycetes</taxon>
        <taxon>Propionibacteriales</taxon>
        <taxon>Kribbellaceae</taxon>
        <taxon>Kribbella</taxon>
    </lineage>
</organism>
<protein>
    <recommendedName>
        <fullName evidence="4">Hemolysin type calcium-binding protein</fullName>
    </recommendedName>
</protein>
<dbReference type="Proteomes" id="UP000295388">
    <property type="component" value="Unassembled WGS sequence"/>
</dbReference>
<sequence length="329" mass="33966">MSNTTRIRRGLSTAAVAAVAMGIALSLAGPADATGPKGSVQLDNRQLIVTGTNQADEIALRVPAADTTVLEVDFGNDGQADETVKLADFGQLQVNSLAGDDDVRIDFGTQVQPFTVVDTGRGDDVAAGGSGNELFRTGDGDDFVDGNRGTDTALLGDGNDAFVWDPGDGSDVIEGARGGDQLLFNGSDGAEKFAATANGSRLRFTRDLGNIVMDTDDVERVVLKALGGADSTTIDDLRGTDVRKIDVDLSAQTGGGDGATDSVTVNGTARRDFIRVSGSSGTVDVNGLKPKVRITHAEPTDQLTVDTKAGRDIVDTRKLAPGTIGLSIL</sequence>
<dbReference type="PANTHER" id="PTHR38340">
    <property type="entry name" value="S-LAYER PROTEIN"/>
    <property type="match status" value="1"/>
</dbReference>
<proteinExistence type="predicted"/>
<gene>
    <name evidence="2" type="ORF">EV643_104247</name>
</gene>
<dbReference type="Gene3D" id="2.150.10.10">
    <property type="entry name" value="Serralysin-like metalloprotease, C-terminal"/>
    <property type="match status" value="1"/>
</dbReference>
<reference evidence="2 3" key="1">
    <citation type="submission" date="2019-03" db="EMBL/GenBank/DDBJ databases">
        <title>Genomic Encyclopedia of Type Strains, Phase III (KMG-III): the genomes of soil and plant-associated and newly described type strains.</title>
        <authorList>
            <person name="Whitman W."/>
        </authorList>
    </citation>
    <scope>NUCLEOTIDE SEQUENCE [LARGE SCALE GENOMIC DNA]</scope>
    <source>
        <strain evidence="2 3">VKM Ac-2527</strain>
    </source>
</reference>
<dbReference type="SUPFAM" id="SSF51120">
    <property type="entry name" value="beta-Roll"/>
    <property type="match status" value="1"/>
</dbReference>
<dbReference type="AlphaFoldDB" id="A0A4R6KIJ5"/>
<evidence type="ECO:0008006" key="4">
    <source>
        <dbReference type="Google" id="ProtNLM"/>
    </source>
</evidence>
<accession>A0A4R6KIJ5</accession>
<name>A0A4R6KIJ5_9ACTN</name>
<dbReference type="InterPro" id="IPR011049">
    <property type="entry name" value="Serralysin-like_metalloprot_C"/>
</dbReference>
<dbReference type="PANTHER" id="PTHR38340:SF1">
    <property type="entry name" value="S-LAYER PROTEIN"/>
    <property type="match status" value="1"/>
</dbReference>
<keyword evidence="3" id="KW-1185">Reference proteome</keyword>
<dbReference type="EMBL" id="SNWQ01000004">
    <property type="protein sequence ID" value="TDO50749.1"/>
    <property type="molecule type" value="Genomic_DNA"/>
</dbReference>